<comment type="caution">
    <text evidence="2">The sequence shown here is derived from an EMBL/GenBank/DDBJ whole genome shotgun (WGS) entry which is preliminary data.</text>
</comment>
<protein>
    <submittedName>
        <fullName evidence="2">Uncharacterized protein</fullName>
    </submittedName>
</protein>
<dbReference type="EMBL" id="JAHRHJ020000009">
    <property type="protein sequence ID" value="KAH9302884.1"/>
    <property type="molecule type" value="Genomic_DNA"/>
</dbReference>
<name>A0AA38CUC3_TAXCH</name>
<gene>
    <name evidence="2" type="ORF">KI387_014467</name>
</gene>
<evidence type="ECO:0000313" key="3">
    <source>
        <dbReference type="Proteomes" id="UP000824469"/>
    </source>
</evidence>
<proteinExistence type="predicted"/>
<feature type="non-terminal residue" evidence="2">
    <location>
        <position position="72"/>
    </location>
</feature>
<accession>A0AA38CUC3</accession>
<evidence type="ECO:0000256" key="1">
    <source>
        <dbReference type="SAM" id="MobiDB-lite"/>
    </source>
</evidence>
<dbReference type="AlphaFoldDB" id="A0AA38CUC3"/>
<feature type="region of interest" description="Disordered" evidence="1">
    <location>
        <begin position="1"/>
        <end position="20"/>
    </location>
</feature>
<sequence length="72" mass="8082">LFQQNRFRSSRLSQMNSPTSADSGFLVPFYGLFTFSRPSRPSRTFVLAVSDEYLRTARFGLPCGKSADSRPA</sequence>
<organism evidence="2 3">
    <name type="scientific">Taxus chinensis</name>
    <name type="common">Chinese yew</name>
    <name type="synonym">Taxus wallichiana var. chinensis</name>
    <dbReference type="NCBI Taxonomy" id="29808"/>
    <lineage>
        <taxon>Eukaryota</taxon>
        <taxon>Viridiplantae</taxon>
        <taxon>Streptophyta</taxon>
        <taxon>Embryophyta</taxon>
        <taxon>Tracheophyta</taxon>
        <taxon>Spermatophyta</taxon>
        <taxon>Pinopsida</taxon>
        <taxon>Pinidae</taxon>
        <taxon>Conifers II</taxon>
        <taxon>Cupressales</taxon>
        <taxon>Taxaceae</taxon>
        <taxon>Taxus</taxon>
    </lineage>
</organism>
<evidence type="ECO:0000313" key="2">
    <source>
        <dbReference type="EMBL" id="KAH9302884.1"/>
    </source>
</evidence>
<dbReference type="Proteomes" id="UP000824469">
    <property type="component" value="Unassembled WGS sequence"/>
</dbReference>
<feature type="non-terminal residue" evidence="2">
    <location>
        <position position="1"/>
    </location>
</feature>
<keyword evidence="3" id="KW-1185">Reference proteome</keyword>
<reference evidence="2 3" key="1">
    <citation type="journal article" date="2021" name="Nat. Plants">
        <title>The Taxus genome provides insights into paclitaxel biosynthesis.</title>
        <authorList>
            <person name="Xiong X."/>
            <person name="Gou J."/>
            <person name="Liao Q."/>
            <person name="Li Y."/>
            <person name="Zhou Q."/>
            <person name="Bi G."/>
            <person name="Li C."/>
            <person name="Du R."/>
            <person name="Wang X."/>
            <person name="Sun T."/>
            <person name="Guo L."/>
            <person name="Liang H."/>
            <person name="Lu P."/>
            <person name="Wu Y."/>
            <person name="Zhang Z."/>
            <person name="Ro D.K."/>
            <person name="Shang Y."/>
            <person name="Huang S."/>
            <person name="Yan J."/>
        </authorList>
    </citation>
    <scope>NUCLEOTIDE SEQUENCE [LARGE SCALE GENOMIC DNA]</scope>
    <source>
        <strain evidence="2">Ta-2019</strain>
    </source>
</reference>